<accession>A0A5J5ENS5</accession>
<dbReference type="PANTHER" id="PTHR37171">
    <property type="entry name" value="SERINE/THREONINE-PROTEIN KINASE YRZF-RELATED"/>
    <property type="match status" value="1"/>
</dbReference>
<evidence type="ECO:0000256" key="2">
    <source>
        <dbReference type="ARBA" id="ARBA00022527"/>
    </source>
</evidence>
<evidence type="ECO:0000259" key="9">
    <source>
        <dbReference type="PROSITE" id="PS50011"/>
    </source>
</evidence>
<evidence type="ECO:0000256" key="3">
    <source>
        <dbReference type="ARBA" id="ARBA00022679"/>
    </source>
</evidence>
<proteinExistence type="predicted"/>
<organism evidence="10 11">
    <name type="scientific">Sphaerosporella brunnea</name>
    <dbReference type="NCBI Taxonomy" id="1250544"/>
    <lineage>
        <taxon>Eukaryota</taxon>
        <taxon>Fungi</taxon>
        <taxon>Dikarya</taxon>
        <taxon>Ascomycota</taxon>
        <taxon>Pezizomycotina</taxon>
        <taxon>Pezizomycetes</taxon>
        <taxon>Pezizales</taxon>
        <taxon>Pyronemataceae</taxon>
        <taxon>Sphaerosporella</taxon>
    </lineage>
</organism>
<dbReference type="SUPFAM" id="SSF56112">
    <property type="entry name" value="Protein kinase-like (PK-like)"/>
    <property type="match status" value="1"/>
</dbReference>
<dbReference type="InterPro" id="IPR018934">
    <property type="entry name" value="RIO_dom"/>
</dbReference>
<dbReference type="InterPro" id="IPR011009">
    <property type="entry name" value="Kinase-like_dom_sf"/>
</dbReference>
<dbReference type="EMBL" id="VXIS01000189">
    <property type="protein sequence ID" value="KAA8898222.1"/>
    <property type="molecule type" value="Genomic_DNA"/>
</dbReference>
<feature type="non-terminal residue" evidence="10">
    <location>
        <position position="120"/>
    </location>
</feature>
<evidence type="ECO:0000313" key="10">
    <source>
        <dbReference type="EMBL" id="KAA8898222.1"/>
    </source>
</evidence>
<dbReference type="InParanoid" id="A0A5J5ENS5"/>
<comment type="caution">
    <text evidence="10">The sequence shown here is derived from an EMBL/GenBank/DDBJ whole genome shotgun (WGS) entry which is preliminary data.</text>
</comment>
<evidence type="ECO:0000256" key="4">
    <source>
        <dbReference type="ARBA" id="ARBA00022741"/>
    </source>
</evidence>
<evidence type="ECO:0000256" key="5">
    <source>
        <dbReference type="ARBA" id="ARBA00022777"/>
    </source>
</evidence>
<feature type="non-terminal residue" evidence="10">
    <location>
        <position position="1"/>
    </location>
</feature>
<dbReference type="OrthoDB" id="4185642at2759"/>
<keyword evidence="11" id="KW-1185">Reference proteome</keyword>
<keyword evidence="2" id="KW-0723">Serine/threonine-protein kinase</keyword>
<keyword evidence="4" id="KW-0547">Nucleotide-binding</keyword>
<feature type="domain" description="Protein kinase" evidence="9">
    <location>
        <begin position="1"/>
        <end position="120"/>
    </location>
</feature>
<dbReference type="PANTHER" id="PTHR37171:SF1">
    <property type="entry name" value="SERINE_THREONINE-PROTEIN KINASE YRZF-RELATED"/>
    <property type="match status" value="1"/>
</dbReference>
<protein>
    <recommendedName>
        <fullName evidence="1">non-specific serine/threonine protein kinase</fullName>
        <ecNumber evidence="1">2.7.11.1</ecNumber>
    </recommendedName>
</protein>
<dbReference type="Pfam" id="PF01163">
    <property type="entry name" value="RIO1"/>
    <property type="match status" value="1"/>
</dbReference>
<evidence type="ECO:0000313" key="11">
    <source>
        <dbReference type="Proteomes" id="UP000326924"/>
    </source>
</evidence>
<sequence>NWRAVDKFDREYSAYSRLVHHGAAPYVPRVFGYLEFTEPAPFTDHIQIALPAEGLLLEDFPSAQQLSWENLTPTVAVEAFRAVEAVHAALVIHGDVEEWNFLVVDDNKVVLIDFDVASTW</sequence>
<evidence type="ECO:0000256" key="7">
    <source>
        <dbReference type="ARBA" id="ARBA00047899"/>
    </source>
</evidence>
<evidence type="ECO:0000256" key="6">
    <source>
        <dbReference type="ARBA" id="ARBA00022840"/>
    </source>
</evidence>
<keyword evidence="3" id="KW-0808">Transferase</keyword>
<evidence type="ECO:0000256" key="8">
    <source>
        <dbReference type="ARBA" id="ARBA00048679"/>
    </source>
</evidence>
<keyword evidence="5" id="KW-0418">Kinase</keyword>
<name>A0A5J5ENS5_9PEZI</name>
<keyword evidence="6" id="KW-0067">ATP-binding</keyword>
<dbReference type="AlphaFoldDB" id="A0A5J5ENS5"/>
<dbReference type="GO" id="GO:0005524">
    <property type="term" value="F:ATP binding"/>
    <property type="evidence" value="ECO:0007669"/>
    <property type="project" value="UniProtKB-KW"/>
</dbReference>
<evidence type="ECO:0000256" key="1">
    <source>
        <dbReference type="ARBA" id="ARBA00012513"/>
    </source>
</evidence>
<dbReference type="GO" id="GO:0004674">
    <property type="term" value="F:protein serine/threonine kinase activity"/>
    <property type="evidence" value="ECO:0007669"/>
    <property type="project" value="UniProtKB-KW"/>
</dbReference>
<dbReference type="Gene3D" id="1.10.510.10">
    <property type="entry name" value="Transferase(Phosphotransferase) domain 1"/>
    <property type="match status" value="1"/>
</dbReference>
<dbReference type="InterPro" id="IPR052396">
    <property type="entry name" value="Meiotic_Drive_Suppr_Kinase"/>
</dbReference>
<dbReference type="Proteomes" id="UP000326924">
    <property type="component" value="Unassembled WGS sequence"/>
</dbReference>
<reference evidence="10 11" key="1">
    <citation type="submission" date="2019-09" db="EMBL/GenBank/DDBJ databases">
        <title>Draft genome of the ectomycorrhizal ascomycete Sphaerosporella brunnea.</title>
        <authorList>
            <consortium name="DOE Joint Genome Institute"/>
            <person name="Benucci G.M."/>
            <person name="Marozzi G."/>
            <person name="Antonielli L."/>
            <person name="Sanchez S."/>
            <person name="Marco P."/>
            <person name="Wang X."/>
            <person name="Falini L.B."/>
            <person name="Barry K."/>
            <person name="Haridas S."/>
            <person name="Lipzen A."/>
            <person name="Labutti K."/>
            <person name="Grigoriev I.V."/>
            <person name="Murat C."/>
            <person name="Martin F."/>
            <person name="Albertini E."/>
            <person name="Donnini D."/>
            <person name="Bonito G."/>
        </authorList>
    </citation>
    <scope>NUCLEOTIDE SEQUENCE [LARGE SCALE GENOMIC DNA]</scope>
    <source>
        <strain evidence="10 11">Sb_GMNB300</strain>
    </source>
</reference>
<dbReference type="PROSITE" id="PS50011">
    <property type="entry name" value="PROTEIN_KINASE_DOM"/>
    <property type="match status" value="1"/>
</dbReference>
<gene>
    <name evidence="10" type="ORF">FN846DRAFT_766249</name>
</gene>
<dbReference type="InterPro" id="IPR000719">
    <property type="entry name" value="Prot_kinase_dom"/>
</dbReference>
<comment type="catalytic activity">
    <reaction evidence="7">
        <text>L-threonyl-[protein] + ATP = O-phospho-L-threonyl-[protein] + ADP + H(+)</text>
        <dbReference type="Rhea" id="RHEA:46608"/>
        <dbReference type="Rhea" id="RHEA-COMP:11060"/>
        <dbReference type="Rhea" id="RHEA-COMP:11605"/>
        <dbReference type="ChEBI" id="CHEBI:15378"/>
        <dbReference type="ChEBI" id="CHEBI:30013"/>
        <dbReference type="ChEBI" id="CHEBI:30616"/>
        <dbReference type="ChEBI" id="CHEBI:61977"/>
        <dbReference type="ChEBI" id="CHEBI:456216"/>
        <dbReference type="EC" id="2.7.11.1"/>
    </reaction>
</comment>
<dbReference type="EC" id="2.7.11.1" evidence="1"/>
<comment type="catalytic activity">
    <reaction evidence="8">
        <text>L-seryl-[protein] + ATP = O-phospho-L-seryl-[protein] + ADP + H(+)</text>
        <dbReference type="Rhea" id="RHEA:17989"/>
        <dbReference type="Rhea" id="RHEA-COMP:9863"/>
        <dbReference type="Rhea" id="RHEA-COMP:11604"/>
        <dbReference type="ChEBI" id="CHEBI:15378"/>
        <dbReference type="ChEBI" id="CHEBI:29999"/>
        <dbReference type="ChEBI" id="CHEBI:30616"/>
        <dbReference type="ChEBI" id="CHEBI:83421"/>
        <dbReference type="ChEBI" id="CHEBI:456216"/>
        <dbReference type="EC" id="2.7.11.1"/>
    </reaction>
</comment>